<organism evidence="2 3">
    <name type="scientific">Streptomyces clavifer</name>
    <dbReference type="NCBI Taxonomy" id="68188"/>
    <lineage>
        <taxon>Bacteria</taxon>
        <taxon>Bacillati</taxon>
        <taxon>Actinomycetota</taxon>
        <taxon>Actinomycetes</taxon>
        <taxon>Kitasatosporales</taxon>
        <taxon>Streptomycetaceae</taxon>
        <taxon>Streptomyces</taxon>
    </lineage>
</organism>
<feature type="region of interest" description="Disordered" evidence="1">
    <location>
        <begin position="732"/>
        <end position="763"/>
    </location>
</feature>
<reference evidence="2 3" key="1">
    <citation type="submission" date="2021-03" db="EMBL/GenBank/DDBJ databases">
        <title>Sequencing the genomes of 1000 actinobacteria strains.</title>
        <authorList>
            <person name="Klenk H.-P."/>
        </authorList>
    </citation>
    <scope>NUCLEOTIDE SEQUENCE [LARGE SCALE GENOMIC DNA]</scope>
    <source>
        <strain evidence="2 3">DSM 40843</strain>
    </source>
</reference>
<evidence type="ECO:0008006" key="4">
    <source>
        <dbReference type="Google" id="ProtNLM"/>
    </source>
</evidence>
<gene>
    <name evidence="2" type="ORF">JOF59_001100</name>
</gene>
<evidence type="ECO:0000313" key="3">
    <source>
        <dbReference type="Proteomes" id="UP001519311"/>
    </source>
</evidence>
<name>A0ABS4V467_9ACTN</name>
<evidence type="ECO:0000313" key="2">
    <source>
        <dbReference type="EMBL" id="MBP2358700.1"/>
    </source>
</evidence>
<dbReference type="RefSeq" id="WP_056792853.1">
    <property type="nucleotide sequence ID" value="NZ_BMWJ01000024.1"/>
</dbReference>
<proteinExistence type="predicted"/>
<sequence length="763" mass="82033">MLTYHEVMTTDLSQLTTAAGKWDGMAAELKKVEGRYGESVQSITLGPTWMGRSAFTAQTNFAATRYEYSAAQVQAKAIASLLRDAHADFVRLKRNLENKVAEAVKAGMRVSEAGVVTYDTSDLTEGERNAMRHDPDYAASVRTAVSSWSGAIDDCVKAVDDADQGVKIALDAVTVDGIGGRNDATAGVGFNGQAQGDVEKYEAENTQEIATRINNGDKVSAADMAEFQRSVRDNSHDKAFSQTLLNGLGPDGLMKVNTKLNDRAFDSDTKHRGQYQDIQRGLANTIATATKVPGSVKDAPPGSPAFKKWVESGDGTFYREWTDKLDKAGTENFGSGTQPLYGYQSLVSLMQHADQPYDDQFLYDMGDDLIALDKESPNYFTQWGAFRDGVETDPLDGLLGVMSKNPDAATAFFDPDGNGSGGDHVDNNHLAYLAGQGEDARKWPELHVTGYGVTTMDDPTSRIGLGLALEAATTGREPGSEGASFGHHSEAQARVMQETISVLDQGSKGDTVPQNLKVPLGRALSDYTVDTHAILSGTAPGSPTGLDEISGRGDESGITSSKHSLLRVMRGVSDAPYGETADGEPVLVYDLLYENEKRYAAEYLLTAKDAPPEQVGNVVGDWDNKARHVGEVYGAMNAIGSDMTLDDRDTKIGNLNDQMRYTYHGVGGLFTQIPVVGDPVQRMVDAATYEYSKDVAAEAEDAARAEESTNTSAGIAGTNNLLDAWGNERSFAGSEAHDHAKGEAKQSYITGREDAYSALRTRK</sequence>
<feature type="compositionally biased region" description="Basic and acidic residues" evidence="1">
    <location>
        <begin position="735"/>
        <end position="744"/>
    </location>
</feature>
<keyword evidence="3" id="KW-1185">Reference proteome</keyword>
<protein>
    <recommendedName>
        <fullName evidence="4">AG2 protein</fullName>
    </recommendedName>
</protein>
<evidence type="ECO:0000256" key="1">
    <source>
        <dbReference type="SAM" id="MobiDB-lite"/>
    </source>
</evidence>
<dbReference type="EMBL" id="JAGINS010000001">
    <property type="protein sequence ID" value="MBP2358700.1"/>
    <property type="molecule type" value="Genomic_DNA"/>
</dbReference>
<comment type="caution">
    <text evidence="2">The sequence shown here is derived from an EMBL/GenBank/DDBJ whole genome shotgun (WGS) entry which is preliminary data.</text>
</comment>
<feature type="region of interest" description="Disordered" evidence="1">
    <location>
        <begin position="535"/>
        <end position="558"/>
    </location>
</feature>
<dbReference type="Proteomes" id="UP001519311">
    <property type="component" value="Unassembled WGS sequence"/>
</dbReference>
<accession>A0ABS4V467</accession>
<dbReference type="GeneID" id="97345192"/>